<dbReference type="EC" id="6.3.1.14" evidence="2"/>
<dbReference type="Pfam" id="PF01902">
    <property type="entry name" value="Diphthami_syn_2"/>
    <property type="match status" value="1"/>
</dbReference>
<dbReference type="InterPro" id="IPR014729">
    <property type="entry name" value="Rossmann-like_a/b/a_fold"/>
</dbReference>
<dbReference type="RefSeq" id="WP_135743436.1">
    <property type="nucleotide sequence ID" value="NZ_JAIZBJ010000001.1"/>
</dbReference>
<evidence type="ECO:0000313" key="2">
    <source>
        <dbReference type="EMBL" id="TGN13795.1"/>
    </source>
</evidence>
<dbReference type="InterPro" id="IPR002761">
    <property type="entry name" value="Diphthami_syn_dom"/>
</dbReference>
<evidence type="ECO:0000313" key="3">
    <source>
        <dbReference type="Proteomes" id="UP000297649"/>
    </source>
</evidence>
<dbReference type="GO" id="GO:0017178">
    <property type="term" value="F:diphthine-ammonia ligase activity"/>
    <property type="evidence" value="ECO:0007669"/>
    <property type="project" value="UniProtKB-EC"/>
</dbReference>
<comment type="caution">
    <text evidence="2">The sequence shown here is derived from an EMBL/GenBank/DDBJ whole genome shotgun (WGS) entry which is preliminary data.</text>
</comment>
<dbReference type="AlphaFoldDB" id="A0A6H3NTA2"/>
<accession>A0A6H3NTA2</accession>
<keyword evidence="3" id="KW-1185">Reference proteome</keyword>
<dbReference type="SUPFAM" id="SSF52402">
    <property type="entry name" value="Adenine nucleotide alpha hydrolases-like"/>
    <property type="match status" value="1"/>
</dbReference>
<dbReference type="EMBL" id="RQHU01000008">
    <property type="protein sequence ID" value="TGN13795.1"/>
    <property type="molecule type" value="Genomic_DNA"/>
</dbReference>
<organism evidence="2 3">
    <name type="scientific">Leptospira bandrabouensis</name>
    <dbReference type="NCBI Taxonomy" id="2484903"/>
    <lineage>
        <taxon>Bacteria</taxon>
        <taxon>Pseudomonadati</taxon>
        <taxon>Spirochaetota</taxon>
        <taxon>Spirochaetia</taxon>
        <taxon>Leptospirales</taxon>
        <taxon>Leptospiraceae</taxon>
        <taxon>Leptospira</taxon>
    </lineage>
</organism>
<reference evidence="2" key="1">
    <citation type="journal article" date="2019" name="PLoS Negl. Trop. Dis.">
        <title>Revisiting the worldwide diversity of Leptospira species in the environment.</title>
        <authorList>
            <person name="Vincent A.T."/>
            <person name="Schiettekatte O."/>
            <person name="Bourhy P."/>
            <person name="Veyrier F.J."/>
            <person name="Picardeau M."/>
        </authorList>
    </citation>
    <scope>NUCLEOTIDE SEQUENCE [LARGE SCALE GENOMIC DNA]</scope>
    <source>
        <strain evidence="2">201601109</strain>
    </source>
</reference>
<dbReference type="CDD" id="cd01994">
    <property type="entry name" value="AANH_PF0828-like"/>
    <property type="match status" value="1"/>
</dbReference>
<keyword evidence="2" id="KW-0436">Ligase</keyword>
<proteinExistence type="predicted"/>
<dbReference type="Gene3D" id="3.40.50.620">
    <property type="entry name" value="HUPs"/>
    <property type="match status" value="1"/>
</dbReference>
<feature type="domain" description="Diphthamide synthase" evidence="1">
    <location>
        <begin position="12"/>
        <end position="209"/>
    </location>
</feature>
<evidence type="ECO:0000259" key="1">
    <source>
        <dbReference type="Pfam" id="PF01902"/>
    </source>
</evidence>
<dbReference type="NCBIfam" id="TIGR00290">
    <property type="entry name" value="MJ0570_dom"/>
    <property type="match status" value="1"/>
</dbReference>
<dbReference type="Gene3D" id="3.90.1490.10">
    <property type="entry name" value="putative n-type atp pyrophosphatase, domain 2"/>
    <property type="match status" value="1"/>
</dbReference>
<protein>
    <submittedName>
        <fullName evidence="2">Diphthine--ammonia ligase</fullName>
        <ecNumber evidence="2">6.3.1.14</ecNumber>
    </submittedName>
</protein>
<name>A0A6H3NTA2_9LEPT</name>
<sequence>METVKNITYMNWSTGKDSALALYHTLNHSNYSVGKLLTSINSHFDRVSMHGIRRELLDRQIQQISIPNETIELPQNPSMSDYDKIMQDTVVSLQSEGYTHSVFGDIFLEDLKKYREDKLAEVGITAFFPLWKRNTKELIKEFLSLGFKAIVVTVDASVLDESFLGREIDNQFLNDLPKTVDPCGENGEFHTFCFAGPIFKNLVEFKLGETVFRNYQSSNNDGDKNICEINAKGFWYLDLLPS</sequence>
<dbReference type="Proteomes" id="UP000297649">
    <property type="component" value="Unassembled WGS sequence"/>
</dbReference>
<gene>
    <name evidence="2" type="ORF">EHR08_10325</name>
</gene>
<dbReference type="OrthoDB" id="3572539at2"/>